<protein>
    <submittedName>
        <fullName evidence="2">Uncharacterized protein</fullName>
    </submittedName>
</protein>
<sequence>MAGLCEGGNEPLGSLKAISQEPYLLLIGYSSYCWFFRRLSCYSISNELVVPVIFNLYAAVPDALHFQNLGHLTKRHNIATNKLLPLLNDTYLSNPRGLKPRLECLVLRTNIKRREIRTHDQRPAREQIAREPTRASRSTEGRRAAERREGKGPTRRGSLRAHLLLAEKRRIWIVLWSANSGHAWNFPGYVAVVIKEETRANFSSFQFIQLFSE</sequence>
<evidence type="ECO:0000313" key="2">
    <source>
        <dbReference type="EMBL" id="KAJ4428753.1"/>
    </source>
</evidence>
<reference evidence="2 3" key="1">
    <citation type="journal article" date="2022" name="Allergy">
        <title>Genome assembly and annotation of Periplaneta americana reveal a comprehensive cockroach allergen profile.</title>
        <authorList>
            <person name="Wang L."/>
            <person name="Xiong Q."/>
            <person name="Saelim N."/>
            <person name="Wang L."/>
            <person name="Nong W."/>
            <person name="Wan A.T."/>
            <person name="Shi M."/>
            <person name="Liu X."/>
            <person name="Cao Q."/>
            <person name="Hui J.H.L."/>
            <person name="Sookrung N."/>
            <person name="Leung T.F."/>
            <person name="Tungtrongchitr A."/>
            <person name="Tsui S.K.W."/>
        </authorList>
    </citation>
    <scope>NUCLEOTIDE SEQUENCE [LARGE SCALE GENOMIC DNA]</scope>
    <source>
        <strain evidence="2">PWHHKU_190912</strain>
    </source>
</reference>
<evidence type="ECO:0000256" key="1">
    <source>
        <dbReference type="SAM" id="MobiDB-lite"/>
    </source>
</evidence>
<accession>A0ABQ8S482</accession>
<dbReference type="Proteomes" id="UP001148838">
    <property type="component" value="Unassembled WGS sequence"/>
</dbReference>
<name>A0ABQ8S482_PERAM</name>
<feature type="region of interest" description="Disordered" evidence="1">
    <location>
        <begin position="118"/>
        <end position="157"/>
    </location>
</feature>
<dbReference type="EMBL" id="JAJSOF020000036">
    <property type="protein sequence ID" value="KAJ4428753.1"/>
    <property type="molecule type" value="Genomic_DNA"/>
</dbReference>
<comment type="caution">
    <text evidence="2">The sequence shown here is derived from an EMBL/GenBank/DDBJ whole genome shotgun (WGS) entry which is preliminary data.</text>
</comment>
<gene>
    <name evidence="2" type="ORF">ANN_25746</name>
</gene>
<feature type="compositionally biased region" description="Basic and acidic residues" evidence="1">
    <location>
        <begin position="118"/>
        <end position="152"/>
    </location>
</feature>
<organism evidence="2 3">
    <name type="scientific">Periplaneta americana</name>
    <name type="common">American cockroach</name>
    <name type="synonym">Blatta americana</name>
    <dbReference type="NCBI Taxonomy" id="6978"/>
    <lineage>
        <taxon>Eukaryota</taxon>
        <taxon>Metazoa</taxon>
        <taxon>Ecdysozoa</taxon>
        <taxon>Arthropoda</taxon>
        <taxon>Hexapoda</taxon>
        <taxon>Insecta</taxon>
        <taxon>Pterygota</taxon>
        <taxon>Neoptera</taxon>
        <taxon>Polyneoptera</taxon>
        <taxon>Dictyoptera</taxon>
        <taxon>Blattodea</taxon>
        <taxon>Blattoidea</taxon>
        <taxon>Blattidae</taxon>
        <taxon>Blattinae</taxon>
        <taxon>Periplaneta</taxon>
    </lineage>
</organism>
<evidence type="ECO:0000313" key="3">
    <source>
        <dbReference type="Proteomes" id="UP001148838"/>
    </source>
</evidence>
<proteinExistence type="predicted"/>
<keyword evidence="3" id="KW-1185">Reference proteome</keyword>